<reference evidence="12" key="1">
    <citation type="submission" date="2015-09" db="EMBL/GenBank/DDBJ databases">
        <authorList>
            <person name="Graham D.E."/>
            <person name="Mahan K.M."/>
            <person name="Klingeman D.M."/>
            <person name="Fida T."/>
            <person name="Giannone R.J."/>
            <person name="Hettich R.L."/>
            <person name="Parry R.J."/>
            <person name="Spain J.C."/>
        </authorList>
    </citation>
    <scope>NUCLEOTIDE SEQUENCE [LARGE SCALE GENOMIC DNA]</scope>
    <source>
        <strain evidence="12">JCM 4701</strain>
    </source>
</reference>
<dbReference type="InterPro" id="IPR008271">
    <property type="entry name" value="Ser/Thr_kinase_AS"/>
</dbReference>
<comment type="caution">
    <text evidence="11">The sequence shown here is derived from an EMBL/GenBank/DDBJ whole genome shotgun (WGS) entry which is preliminary data.</text>
</comment>
<feature type="compositionally biased region" description="Low complexity" evidence="8">
    <location>
        <begin position="310"/>
        <end position="343"/>
    </location>
</feature>
<keyword evidence="12" id="KW-1185">Reference proteome</keyword>
<evidence type="ECO:0000256" key="2">
    <source>
        <dbReference type="ARBA" id="ARBA00022527"/>
    </source>
</evidence>
<dbReference type="Gene3D" id="3.30.200.20">
    <property type="entry name" value="Phosphorylase Kinase, domain 1"/>
    <property type="match status" value="1"/>
</dbReference>
<keyword evidence="3" id="KW-0808">Transferase</keyword>
<dbReference type="SMART" id="SM00220">
    <property type="entry name" value="S_TKc"/>
    <property type="match status" value="1"/>
</dbReference>
<dbReference type="PROSITE" id="PS50011">
    <property type="entry name" value="PROTEIN_KINASE_DOM"/>
    <property type="match status" value="1"/>
</dbReference>
<name>A0A2N8PGI1_STRNR</name>
<dbReference type="Gene3D" id="1.10.510.10">
    <property type="entry name" value="Transferase(Phosphotransferase) domain 1"/>
    <property type="match status" value="1"/>
</dbReference>
<gene>
    <name evidence="11" type="ORF">AOB60_03795</name>
</gene>
<protein>
    <recommendedName>
        <fullName evidence="1">non-specific serine/threonine protein kinase</fullName>
        <ecNumber evidence="1">2.7.11.1</ecNumber>
    </recommendedName>
</protein>
<keyword evidence="2" id="KW-0723">Serine/threonine-protein kinase</keyword>
<dbReference type="GO" id="GO:0004674">
    <property type="term" value="F:protein serine/threonine kinase activity"/>
    <property type="evidence" value="ECO:0007669"/>
    <property type="project" value="UniProtKB-KW"/>
</dbReference>
<dbReference type="InterPro" id="IPR000719">
    <property type="entry name" value="Prot_kinase_dom"/>
</dbReference>
<dbReference type="Pfam" id="PF00069">
    <property type="entry name" value="Pkinase"/>
    <property type="match status" value="1"/>
</dbReference>
<feature type="compositionally biased region" description="Basic and acidic residues" evidence="8">
    <location>
        <begin position="366"/>
        <end position="375"/>
    </location>
</feature>
<evidence type="ECO:0000256" key="3">
    <source>
        <dbReference type="ARBA" id="ARBA00022679"/>
    </source>
</evidence>
<feature type="region of interest" description="Disordered" evidence="8">
    <location>
        <begin position="270"/>
        <end position="381"/>
    </location>
</feature>
<proteinExistence type="predicted"/>
<dbReference type="EC" id="2.7.11.1" evidence="1"/>
<feature type="transmembrane region" description="Helical" evidence="9">
    <location>
        <begin position="382"/>
        <end position="403"/>
    </location>
</feature>
<dbReference type="GO" id="GO:0005524">
    <property type="term" value="F:ATP binding"/>
    <property type="evidence" value="ECO:0007669"/>
    <property type="project" value="UniProtKB-UniRule"/>
</dbReference>
<evidence type="ECO:0000313" key="11">
    <source>
        <dbReference type="EMBL" id="PNE40145.1"/>
    </source>
</evidence>
<evidence type="ECO:0000256" key="5">
    <source>
        <dbReference type="ARBA" id="ARBA00022777"/>
    </source>
</evidence>
<dbReference type="PANTHER" id="PTHR43289">
    <property type="entry name" value="MITOGEN-ACTIVATED PROTEIN KINASE KINASE KINASE 20-RELATED"/>
    <property type="match status" value="1"/>
</dbReference>
<evidence type="ECO:0000259" key="10">
    <source>
        <dbReference type="PROSITE" id="PS50011"/>
    </source>
</evidence>
<dbReference type="PROSITE" id="PS00107">
    <property type="entry name" value="PROTEIN_KINASE_ATP"/>
    <property type="match status" value="1"/>
</dbReference>
<evidence type="ECO:0000256" key="4">
    <source>
        <dbReference type="ARBA" id="ARBA00022741"/>
    </source>
</evidence>
<dbReference type="EMBL" id="LJSN01000002">
    <property type="protein sequence ID" value="PNE40145.1"/>
    <property type="molecule type" value="Genomic_DNA"/>
</dbReference>
<evidence type="ECO:0000256" key="6">
    <source>
        <dbReference type="ARBA" id="ARBA00022840"/>
    </source>
</evidence>
<keyword evidence="4 7" id="KW-0547">Nucleotide-binding</keyword>
<evidence type="ECO:0000256" key="8">
    <source>
        <dbReference type="SAM" id="MobiDB-lite"/>
    </source>
</evidence>
<dbReference type="CDD" id="cd14014">
    <property type="entry name" value="STKc_PknB_like"/>
    <property type="match status" value="1"/>
</dbReference>
<feature type="region of interest" description="Disordered" evidence="8">
    <location>
        <begin position="408"/>
        <end position="439"/>
    </location>
</feature>
<keyword evidence="9" id="KW-0812">Transmembrane</keyword>
<organism evidence="11 12">
    <name type="scientific">Streptomyces noursei</name>
    <name type="common">Streptomyces albulus</name>
    <dbReference type="NCBI Taxonomy" id="1971"/>
    <lineage>
        <taxon>Bacteria</taxon>
        <taxon>Bacillati</taxon>
        <taxon>Actinomycetota</taxon>
        <taxon>Actinomycetes</taxon>
        <taxon>Kitasatosporales</taxon>
        <taxon>Streptomycetaceae</taxon>
        <taxon>Streptomyces</taxon>
    </lineage>
</organism>
<dbReference type="AlphaFoldDB" id="A0A2N8PGI1"/>
<dbReference type="PROSITE" id="PS00108">
    <property type="entry name" value="PROTEIN_KINASE_ST"/>
    <property type="match status" value="1"/>
</dbReference>
<evidence type="ECO:0000256" key="1">
    <source>
        <dbReference type="ARBA" id="ARBA00012513"/>
    </source>
</evidence>
<evidence type="ECO:0000313" key="12">
    <source>
        <dbReference type="Proteomes" id="UP000236047"/>
    </source>
</evidence>
<keyword evidence="6 7" id="KW-0067">ATP-binding</keyword>
<evidence type="ECO:0000256" key="7">
    <source>
        <dbReference type="PROSITE-ProRule" id="PRU10141"/>
    </source>
</evidence>
<feature type="binding site" evidence="7">
    <location>
        <position position="60"/>
    </location>
    <ligand>
        <name>ATP</name>
        <dbReference type="ChEBI" id="CHEBI:30616"/>
    </ligand>
</feature>
<dbReference type="SUPFAM" id="SSF56112">
    <property type="entry name" value="Protein kinase-like (PK-like)"/>
    <property type="match status" value="1"/>
</dbReference>
<accession>A0A2N8PGI1</accession>
<dbReference type="Proteomes" id="UP000236047">
    <property type="component" value="Unassembled WGS sequence"/>
</dbReference>
<dbReference type="InterPro" id="IPR017441">
    <property type="entry name" value="Protein_kinase_ATP_BS"/>
</dbReference>
<keyword evidence="5" id="KW-0418">Kinase</keyword>
<dbReference type="PANTHER" id="PTHR43289:SF6">
    <property type="entry name" value="SERINE_THREONINE-PROTEIN KINASE NEKL-3"/>
    <property type="match status" value="1"/>
</dbReference>
<feature type="domain" description="Protein kinase" evidence="10">
    <location>
        <begin position="31"/>
        <end position="290"/>
    </location>
</feature>
<keyword evidence="9" id="KW-1133">Transmembrane helix</keyword>
<feature type="compositionally biased region" description="Low complexity" evidence="8">
    <location>
        <begin position="417"/>
        <end position="428"/>
    </location>
</feature>
<sequence length="578" mass="61249">MVRRRLRRCDRGRSGGGQAVSDEGRLIAGRYRLIEQIGRGGMGTVWRVQDEVLGRQVALKRLHAQPQMSDDQLATLYERMRREARSAARIVHPNVVVVHDVVDDAGQPCIVMEYVPAVTLSDLLGQQGSIPPAEAARIGLAMVAALRAAHAAGVLHRDVKPGNVMLGAEGRVVLTDFGIAMTADASTLTKTGEMVGSILYMAPERIRGRKPGPASDLWALGATLYQAVEGRPPFHRPTAMEAAYAIAVDPLEPMKQAGPLEPLISALLSKDPDERPSAEQTGRALRSARFGESAVPTAVPGPTAVTGTNAVPGPTAVTGTTAVTGANGPVVASSPDSAAVPSAGQDGKVPARPSGTEEATVPSDPARIDGGGERRRGSRRRVLVTTTVTVAAAATAITGALYATSERGTDTPAAAGAPENPSPVASSSAPPPMPEGFHQVSGIGAAFRVPDDWKVIKQSGESVTYGDKSGLAGLTVGMVEPAGSSPMPHFTDMETNTKVNYHVYRRLRMQQTAFREQPAVVWEFTFQGRARSYRGIKLGFGREGGREYDIYLSAPETEWDTYRPVFDKVTDAFAPIGR</sequence>
<keyword evidence="9" id="KW-0472">Membrane</keyword>
<dbReference type="InterPro" id="IPR011009">
    <property type="entry name" value="Kinase-like_dom_sf"/>
</dbReference>
<evidence type="ECO:0000256" key="9">
    <source>
        <dbReference type="SAM" id="Phobius"/>
    </source>
</evidence>